<proteinExistence type="predicted"/>
<keyword evidence="8" id="KW-1185">Reference proteome</keyword>
<dbReference type="PROSITE" id="PS50850">
    <property type="entry name" value="MFS"/>
    <property type="match status" value="1"/>
</dbReference>
<dbReference type="OrthoDB" id="446368at2759"/>
<feature type="transmembrane region" description="Helical" evidence="5">
    <location>
        <begin position="335"/>
        <end position="358"/>
    </location>
</feature>
<evidence type="ECO:0000313" key="8">
    <source>
        <dbReference type="Proteomes" id="UP000038010"/>
    </source>
</evidence>
<feature type="transmembrane region" description="Helical" evidence="5">
    <location>
        <begin position="189"/>
        <end position="214"/>
    </location>
</feature>
<feature type="transmembrane region" description="Helical" evidence="5">
    <location>
        <begin position="130"/>
        <end position="149"/>
    </location>
</feature>
<evidence type="ECO:0000256" key="1">
    <source>
        <dbReference type="ARBA" id="ARBA00004141"/>
    </source>
</evidence>
<dbReference type="GeneID" id="28732322"/>
<comment type="subcellular location">
    <subcellularLocation>
        <location evidence="1">Membrane</location>
        <topology evidence="1">Multi-pass membrane protein</topology>
    </subcellularLocation>
</comment>
<feature type="transmembrane region" description="Helical" evidence="5">
    <location>
        <begin position="462"/>
        <end position="482"/>
    </location>
</feature>
<dbReference type="InterPro" id="IPR011701">
    <property type="entry name" value="MFS"/>
</dbReference>
<comment type="caution">
    <text evidence="7">The sequence shown here is derived from an EMBL/GenBank/DDBJ whole genome shotgun (WGS) entry which is preliminary data.</text>
</comment>
<dbReference type="Proteomes" id="UP000038010">
    <property type="component" value="Unassembled WGS sequence"/>
</dbReference>
<feature type="transmembrane region" description="Helical" evidence="5">
    <location>
        <begin position="370"/>
        <end position="391"/>
    </location>
</feature>
<dbReference type="SUPFAM" id="SSF103473">
    <property type="entry name" value="MFS general substrate transporter"/>
    <property type="match status" value="1"/>
</dbReference>
<dbReference type="GO" id="GO:0022857">
    <property type="term" value="F:transmembrane transporter activity"/>
    <property type="evidence" value="ECO:0007669"/>
    <property type="project" value="InterPro"/>
</dbReference>
<keyword evidence="4 5" id="KW-0472">Membrane</keyword>
<keyword evidence="2 5" id="KW-0812">Transmembrane</keyword>
<dbReference type="AlphaFoldDB" id="A0A0N1HPW8"/>
<dbReference type="EMBL" id="LFJN01000013">
    <property type="protein sequence ID" value="KPI39872.1"/>
    <property type="molecule type" value="Genomic_DNA"/>
</dbReference>
<sequence>MDKQQPYTYTTTFSSLQGRPIHAMMADTEKTNGDNHVSSTTTLVDWDGPNDPHKPYNWSMSKKILVTLASGTCTFVVSFSSSAFAPARGVAAAQFGTSEVVMSLPVSLFLMGFVVGPLIFAPLSEIIGHASLLVIGIIGCGLFQVPFALAPNVGALLVSRFLQGALGSAALAVGTGMLAEVYDLVPRGVAVSSAACCMNSASALAPVVMSYVVADLTWRWIGWITLILIVAAGAAGPFILHETSPKIILLRKARRLRSETGDLSLVTKYSDDKVDFRQLVQRYLFVPIRMLWTETILLVLTLYMTFVWGTLYLSYQMFPISFRQRGWSDPVAHLPFLSVALGIITAWGLFSLFTLTWYKERVHRGATPEDRLPPMICGSVILPVALLWFGWSGGVHWMSQVLACFFIGLSLQLIFMAGVVYIVDVYGANSNCAMSIQVVVRSFGAASFPLWCQAMYRSLGVPWSSTVLACVAALMLPFPVLFMRHGKRVRAASKYAAPVVY</sequence>
<feature type="transmembrane region" description="Helical" evidence="5">
    <location>
        <begin position="397"/>
        <end position="426"/>
    </location>
</feature>
<dbReference type="RefSeq" id="XP_017999835.1">
    <property type="nucleotide sequence ID" value="XM_018140441.1"/>
</dbReference>
<feature type="transmembrane region" description="Helical" evidence="5">
    <location>
        <begin position="291"/>
        <end position="315"/>
    </location>
</feature>
<evidence type="ECO:0000313" key="7">
    <source>
        <dbReference type="EMBL" id="KPI39872.1"/>
    </source>
</evidence>
<name>A0A0N1HPW8_9EURO</name>
<dbReference type="InterPro" id="IPR036259">
    <property type="entry name" value="MFS_trans_sf"/>
</dbReference>
<gene>
    <name evidence="7" type="ORF">AB675_11581</name>
</gene>
<dbReference type="VEuPathDB" id="FungiDB:AB675_11581"/>
<accession>A0A0N1HPW8</accession>
<evidence type="ECO:0000259" key="6">
    <source>
        <dbReference type="PROSITE" id="PS50850"/>
    </source>
</evidence>
<dbReference type="Gene3D" id="1.20.1250.20">
    <property type="entry name" value="MFS general substrate transporter like domains"/>
    <property type="match status" value="1"/>
</dbReference>
<evidence type="ECO:0000256" key="4">
    <source>
        <dbReference type="ARBA" id="ARBA00023136"/>
    </source>
</evidence>
<organism evidence="7 8">
    <name type="scientific">Cyphellophora attinorum</name>
    <dbReference type="NCBI Taxonomy" id="1664694"/>
    <lineage>
        <taxon>Eukaryota</taxon>
        <taxon>Fungi</taxon>
        <taxon>Dikarya</taxon>
        <taxon>Ascomycota</taxon>
        <taxon>Pezizomycotina</taxon>
        <taxon>Eurotiomycetes</taxon>
        <taxon>Chaetothyriomycetidae</taxon>
        <taxon>Chaetothyriales</taxon>
        <taxon>Cyphellophoraceae</taxon>
        <taxon>Cyphellophora</taxon>
    </lineage>
</organism>
<dbReference type="Pfam" id="PF07690">
    <property type="entry name" value="MFS_1"/>
    <property type="match status" value="1"/>
</dbReference>
<feature type="domain" description="Major facilitator superfamily (MFS) profile" evidence="6">
    <location>
        <begin position="66"/>
        <end position="487"/>
    </location>
</feature>
<evidence type="ECO:0000256" key="3">
    <source>
        <dbReference type="ARBA" id="ARBA00022989"/>
    </source>
</evidence>
<reference evidence="7 8" key="1">
    <citation type="submission" date="2015-06" db="EMBL/GenBank/DDBJ databases">
        <title>Draft genome of the ant-associated black yeast Phialophora attae CBS 131958.</title>
        <authorList>
            <person name="Moreno L.F."/>
            <person name="Stielow B.J."/>
            <person name="de Hoog S."/>
            <person name="Vicente V.A."/>
            <person name="Weiss V.A."/>
            <person name="de Vries M."/>
            <person name="Cruz L.M."/>
            <person name="Souza E.M."/>
        </authorList>
    </citation>
    <scope>NUCLEOTIDE SEQUENCE [LARGE SCALE GENOMIC DNA]</scope>
    <source>
        <strain evidence="7 8">CBS 131958</strain>
    </source>
</reference>
<dbReference type="GO" id="GO:0005886">
    <property type="term" value="C:plasma membrane"/>
    <property type="evidence" value="ECO:0007669"/>
    <property type="project" value="TreeGrafter"/>
</dbReference>
<dbReference type="STRING" id="1664694.A0A0N1HPW8"/>
<feature type="transmembrane region" description="Helical" evidence="5">
    <location>
        <begin position="104"/>
        <end position="123"/>
    </location>
</feature>
<keyword evidence="3 5" id="KW-1133">Transmembrane helix</keyword>
<feature type="transmembrane region" description="Helical" evidence="5">
    <location>
        <begin position="220"/>
        <end position="240"/>
    </location>
</feature>
<dbReference type="PANTHER" id="PTHR23502:SF47">
    <property type="entry name" value="MAJOR FACILITATOR SUPERFAMILY (MFS) PROFILE DOMAIN-CONTAINING PROTEIN-RELATED"/>
    <property type="match status" value="1"/>
</dbReference>
<protein>
    <submittedName>
        <fullName evidence="7">Putative transporter</fullName>
    </submittedName>
</protein>
<feature type="transmembrane region" description="Helical" evidence="5">
    <location>
        <begin position="64"/>
        <end position="84"/>
    </location>
</feature>
<dbReference type="PANTHER" id="PTHR23502">
    <property type="entry name" value="MAJOR FACILITATOR SUPERFAMILY"/>
    <property type="match status" value="1"/>
</dbReference>
<dbReference type="InterPro" id="IPR020846">
    <property type="entry name" value="MFS_dom"/>
</dbReference>
<evidence type="ECO:0000256" key="5">
    <source>
        <dbReference type="SAM" id="Phobius"/>
    </source>
</evidence>
<evidence type="ECO:0000256" key="2">
    <source>
        <dbReference type="ARBA" id="ARBA00022692"/>
    </source>
</evidence>